<keyword evidence="1" id="KW-0472">Membrane</keyword>
<accession>A0A857JMQ1</accession>
<proteinExistence type="predicted"/>
<dbReference type="KEGG" id="pmes:FX988_02880"/>
<gene>
    <name evidence="2" type="ORF">FX988_02880</name>
</gene>
<protein>
    <submittedName>
        <fullName evidence="2">Uncharacterized protein</fullName>
    </submittedName>
</protein>
<feature type="transmembrane region" description="Helical" evidence="1">
    <location>
        <begin position="54"/>
        <end position="75"/>
    </location>
</feature>
<dbReference type="AlphaFoldDB" id="A0A857JMQ1"/>
<dbReference type="Proteomes" id="UP000464524">
    <property type="component" value="Chromosome"/>
</dbReference>
<evidence type="ECO:0000313" key="2">
    <source>
        <dbReference type="EMBL" id="QHJ12622.1"/>
    </source>
</evidence>
<keyword evidence="3" id="KW-1185">Reference proteome</keyword>
<evidence type="ECO:0000256" key="1">
    <source>
        <dbReference type="SAM" id="Phobius"/>
    </source>
</evidence>
<dbReference type="EMBL" id="CP047656">
    <property type="protein sequence ID" value="QHJ12622.1"/>
    <property type="molecule type" value="Genomic_DNA"/>
</dbReference>
<reference evidence="2 3" key="1">
    <citation type="submission" date="2019-12" db="EMBL/GenBank/DDBJ databases">
        <title>Genome sequencing and assembly of endphytes of Porphyra tenera.</title>
        <authorList>
            <person name="Park J.M."/>
            <person name="Shin R."/>
            <person name="Jo S.H."/>
        </authorList>
    </citation>
    <scope>NUCLEOTIDE SEQUENCE [LARGE SCALE GENOMIC DNA]</scope>
    <source>
        <strain evidence="2 3">GPM4</strain>
    </source>
</reference>
<feature type="transmembrane region" description="Helical" evidence="1">
    <location>
        <begin position="191"/>
        <end position="209"/>
    </location>
</feature>
<feature type="transmembrane region" description="Helical" evidence="1">
    <location>
        <begin position="159"/>
        <end position="179"/>
    </location>
</feature>
<sequence>MLLFKGIGIGKDFRHIYPIMVKCCGFLDARIILTSEGSMASAKFHNTFRQFHRWLGFFLAGIMAVYATSGILLIFRSTDLLKYEYTTVHDLGTELSPQALQKELHLKGFKFQDENETEIQFNYGVYQKNTGKAVVTKQDYPLVLRKLVSLHKATTNSPLFVLNITFGVVLLFFVISAFLMFMPKAKLFKNGLKVASAGFLFALVVVMFGS</sequence>
<keyword evidence="1" id="KW-1133">Transmembrane helix</keyword>
<evidence type="ECO:0000313" key="3">
    <source>
        <dbReference type="Proteomes" id="UP000464524"/>
    </source>
</evidence>
<keyword evidence="1" id="KW-0812">Transmembrane</keyword>
<name>A0A857JMQ1_9ALTE</name>
<organism evidence="2 3">
    <name type="scientific">Paraglaciecola mesophila</name>
    <dbReference type="NCBI Taxonomy" id="197222"/>
    <lineage>
        <taxon>Bacteria</taxon>
        <taxon>Pseudomonadati</taxon>
        <taxon>Pseudomonadota</taxon>
        <taxon>Gammaproteobacteria</taxon>
        <taxon>Alteromonadales</taxon>
        <taxon>Alteromonadaceae</taxon>
        <taxon>Paraglaciecola</taxon>
    </lineage>
</organism>